<feature type="region of interest" description="Disordered" evidence="1">
    <location>
        <begin position="105"/>
        <end position="145"/>
    </location>
</feature>
<gene>
    <name evidence="2" type="ORF">PIIN_09209</name>
</gene>
<sequence length="206" mass="23331">MSHEQPLEPGSRKRRRESSVESLSEPPKKLPRTDPSPVSSCPAIVESFLQEAALDNADTSPYNEMQEQEIIETFDPASDALFYGFVPATGNPSSLPHVHYVEGEQMSNEDTSQHMSREQIQFSQHSPTLPQEPEEANNPPDIDSEDWEFEFPYFTLDGDEDWLPLATLISPTDQDDMPSQGEVDIRDLEEITHVSDSEKDHWSDLE</sequence>
<evidence type="ECO:0000313" key="2">
    <source>
        <dbReference type="EMBL" id="CCA75225.1"/>
    </source>
</evidence>
<feature type="compositionally biased region" description="Polar residues" evidence="1">
    <location>
        <begin position="118"/>
        <end position="129"/>
    </location>
</feature>
<reference evidence="2 3" key="1">
    <citation type="journal article" date="2011" name="PLoS Pathog.">
        <title>Endophytic Life Strategies Decoded by Genome and Transcriptome Analyses of the Mutualistic Root Symbiont Piriformospora indica.</title>
        <authorList>
            <person name="Zuccaro A."/>
            <person name="Lahrmann U."/>
            <person name="Guldener U."/>
            <person name="Langen G."/>
            <person name="Pfiffi S."/>
            <person name="Biedenkopf D."/>
            <person name="Wong P."/>
            <person name="Samans B."/>
            <person name="Grimm C."/>
            <person name="Basiewicz M."/>
            <person name="Murat C."/>
            <person name="Martin F."/>
            <person name="Kogel K.H."/>
        </authorList>
    </citation>
    <scope>NUCLEOTIDE SEQUENCE [LARGE SCALE GENOMIC DNA]</scope>
    <source>
        <strain evidence="2 3">DSM 11827</strain>
    </source>
</reference>
<dbReference type="HOGENOM" id="CLU_1332391_0_0_1"/>
<protein>
    <submittedName>
        <fullName evidence="2">Uncharacterized protein</fullName>
    </submittedName>
</protein>
<feature type="region of interest" description="Disordered" evidence="1">
    <location>
        <begin position="1"/>
        <end position="43"/>
    </location>
</feature>
<accession>G4TV82</accession>
<proteinExistence type="predicted"/>
<keyword evidence="3" id="KW-1185">Reference proteome</keyword>
<organism evidence="2 3">
    <name type="scientific">Serendipita indica (strain DSM 11827)</name>
    <name type="common">Root endophyte fungus</name>
    <name type="synonym">Piriformospora indica</name>
    <dbReference type="NCBI Taxonomy" id="1109443"/>
    <lineage>
        <taxon>Eukaryota</taxon>
        <taxon>Fungi</taxon>
        <taxon>Dikarya</taxon>
        <taxon>Basidiomycota</taxon>
        <taxon>Agaricomycotina</taxon>
        <taxon>Agaricomycetes</taxon>
        <taxon>Sebacinales</taxon>
        <taxon>Serendipitaceae</taxon>
        <taxon>Serendipita</taxon>
    </lineage>
</organism>
<dbReference type="Proteomes" id="UP000007148">
    <property type="component" value="Unassembled WGS sequence"/>
</dbReference>
<evidence type="ECO:0000256" key="1">
    <source>
        <dbReference type="SAM" id="MobiDB-lite"/>
    </source>
</evidence>
<comment type="caution">
    <text evidence="2">The sequence shown here is derived from an EMBL/GenBank/DDBJ whole genome shotgun (WGS) entry which is preliminary data.</text>
</comment>
<name>G4TV82_SERID</name>
<dbReference type="InParanoid" id="G4TV82"/>
<dbReference type="AlphaFoldDB" id="G4TV82"/>
<evidence type="ECO:0000313" key="3">
    <source>
        <dbReference type="Proteomes" id="UP000007148"/>
    </source>
</evidence>
<dbReference type="EMBL" id="CAFZ01000415">
    <property type="protein sequence ID" value="CCA75225.1"/>
    <property type="molecule type" value="Genomic_DNA"/>
</dbReference>